<name>A0A350P1R3_9ALTE</name>
<dbReference type="EMBL" id="DNAN01000196">
    <property type="protein sequence ID" value="HAW75230.1"/>
    <property type="molecule type" value="Genomic_DNA"/>
</dbReference>
<dbReference type="InterPro" id="IPR038713">
    <property type="entry name" value="Terminase_Gp1_N_sf"/>
</dbReference>
<protein>
    <recommendedName>
        <fullName evidence="3">Terminase small subunit</fullName>
    </recommendedName>
</protein>
<dbReference type="Proteomes" id="UP000263517">
    <property type="component" value="Unassembled WGS sequence"/>
</dbReference>
<accession>A0A350P1R3</accession>
<organism evidence="1 2">
    <name type="scientific">Alteromonas australica</name>
    <dbReference type="NCBI Taxonomy" id="589873"/>
    <lineage>
        <taxon>Bacteria</taxon>
        <taxon>Pseudomonadati</taxon>
        <taxon>Pseudomonadota</taxon>
        <taxon>Gammaproteobacteria</taxon>
        <taxon>Alteromonadales</taxon>
        <taxon>Alteromonadaceae</taxon>
        <taxon>Alteromonas/Salinimonas group</taxon>
        <taxon>Alteromonas</taxon>
    </lineage>
</organism>
<sequence>MGKPRSGITDKQRLFAMCVGSRGMTYSAAYAEAYDCENMAAATIRREASKLMANPDITTMVNRLVAAREAQGQASAVSDREKVLSKLRHFLDHAEGADAMKIRSAELLGKSVGLFKDVVEQKSPANSVEVEAKLQAKLEQLLASSEDKPNDTSELH</sequence>
<dbReference type="Gene3D" id="1.10.10.1400">
    <property type="entry name" value="Terminase, small subunit, N-terminal DNA-binding domain, HTH motif"/>
    <property type="match status" value="1"/>
</dbReference>
<evidence type="ECO:0000313" key="2">
    <source>
        <dbReference type="Proteomes" id="UP000263517"/>
    </source>
</evidence>
<proteinExistence type="predicted"/>
<evidence type="ECO:0000313" key="1">
    <source>
        <dbReference type="EMBL" id="HAW75230.1"/>
    </source>
</evidence>
<comment type="caution">
    <text evidence="1">The sequence shown here is derived from an EMBL/GenBank/DDBJ whole genome shotgun (WGS) entry which is preliminary data.</text>
</comment>
<gene>
    <name evidence="1" type="ORF">DCW74_05770</name>
</gene>
<evidence type="ECO:0008006" key="3">
    <source>
        <dbReference type="Google" id="ProtNLM"/>
    </source>
</evidence>
<reference evidence="1 2" key="1">
    <citation type="journal article" date="2018" name="Nat. Biotechnol.">
        <title>A standardized bacterial taxonomy based on genome phylogeny substantially revises the tree of life.</title>
        <authorList>
            <person name="Parks D.H."/>
            <person name="Chuvochina M."/>
            <person name="Waite D.W."/>
            <person name="Rinke C."/>
            <person name="Skarshewski A."/>
            <person name="Chaumeil P.A."/>
            <person name="Hugenholtz P."/>
        </authorList>
    </citation>
    <scope>NUCLEOTIDE SEQUENCE [LARGE SCALE GENOMIC DNA]</scope>
    <source>
        <strain evidence="1">UBA11978</strain>
    </source>
</reference>
<dbReference type="AlphaFoldDB" id="A0A350P1R3"/>